<dbReference type="InterPro" id="IPR031335">
    <property type="entry name" value="Glyco_hydro_63_C"/>
</dbReference>
<evidence type="ECO:0000256" key="1">
    <source>
        <dbReference type="SAM" id="MobiDB-lite"/>
    </source>
</evidence>
<comment type="caution">
    <text evidence="4">The sequence shown here is derived from an EMBL/GenBank/DDBJ whole genome shotgun (WGS) entry which is preliminary data.</text>
</comment>
<dbReference type="AlphaFoldDB" id="A0AAD9L8W6"/>
<dbReference type="InterPro" id="IPR054491">
    <property type="entry name" value="MGH1-like_GH"/>
</dbReference>
<dbReference type="Proteomes" id="UP001182556">
    <property type="component" value="Unassembled WGS sequence"/>
</dbReference>
<dbReference type="SUPFAM" id="SSF48208">
    <property type="entry name" value="Six-hairpin glycosidases"/>
    <property type="match status" value="1"/>
</dbReference>
<dbReference type="Pfam" id="PF03200">
    <property type="entry name" value="Glyco_hydro_63"/>
    <property type="match status" value="1"/>
</dbReference>
<reference evidence="4" key="1">
    <citation type="submission" date="2023-02" db="EMBL/GenBank/DDBJ databases">
        <title>Identification and recombinant expression of a fungal hydrolase from Papiliotrema laurentii that hydrolyzes apple cutin and clears colloidal polyester polyurethane.</title>
        <authorList>
            <consortium name="DOE Joint Genome Institute"/>
            <person name="Roman V.A."/>
            <person name="Bojanowski C."/>
            <person name="Crable B.R."/>
            <person name="Wagner D.N."/>
            <person name="Hung C.S."/>
            <person name="Nadeau L.J."/>
            <person name="Schratz L."/>
            <person name="Haridas S."/>
            <person name="Pangilinan J."/>
            <person name="Lipzen A."/>
            <person name="Na H."/>
            <person name="Yan M."/>
            <person name="Ng V."/>
            <person name="Grigoriev I.V."/>
            <person name="Spatafora J.W."/>
            <person name="Barlow D."/>
            <person name="Biffinger J."/>
            <person name="Kelley-Loughnane N."/>
            <person name="Varaljay V.A."/>
            <person name="Crookes-Goodson W.J."/>
        </authorList>
    </citation>
    <scope>NUCLEOTIDE SEQUENCE</scope>
    <source>
        <strain evidence="4">5307AH</strain>
    </source>
</reference>
<dbReference type="EMBL" id="JAODAN010000001">
    <property type="protein sequence ID" value="KAK1926962.1"/>
    <property type="molecule type" value="Genomic_DNA"/>
</dbReference>
<feature type="region of interest" description="Disordered" evidence="1">
    <location>
        <begin position="414"/>
        <end position="490"/>
    </location>
</feature>
<evidence type="ECO:0000313" key="4">
    <source>
        <dbReference type="EMBL" id="KAK1926962.1"/>
    </source>
</evidence>
<protein>
    <submittedName>
        <fullName evidence="4">Six-hairpin glycosidase-like protein</fullName>
    </submittedName>
</protein>
<gene>
    <name evidence="4" type="ORF">DB88DRAFT_476223</name>
</gene>
<keyword evidence="4" id="KW-0326">Glycosidase</keyword>
<keyword evidence="5" id="KW-1185">Reference proteome</keyword>
<evidence type="ECO:0000259" key="3">
    <source>
        <dbReference type="Pfam" id="PF22422"/>
    </source>
</evidence>
<dbReference type="GO" id="GO:0004573">
    <property type="term" value="F:Glc3Man9GlcNAc2 oligosaccharide glucosidase activity"/>
    <property type="evidence" value="ECO:0007669"/>
    <property type="project" value="InterPro"/>
</dbReference>
<feature type="compositionally biased region" description="Acidic residues" evidence="1">
    <location>
        <begin position="453"/>
        <end position="462"/>
    </location>
</feature>
<feature type="domain" description="Glycosyl hydrolase family 63 C-terminal" evidence="2">
    <location>
        <begin position="907"/>
        <end position="996"/>
    </location>
</feature>
<evidence type="ECO:0000259" key="2">
    <source>
        <dbReference type="Pfam" id="PF03200"/>
    </source>
</evidence>
<feature type="compositionally biased region" description="Basic and acidic residues" evidence="1">
    <location>
        <begin position="47"/>
        <end position="56"/>
    </location>
</feature>
<proteinExistence type="predicted"/>
<accession>A0AAD9L8W6</accession>
<organism evidence="4 5">
    <name type="scientific">Papiliotrema laurentii</name>
    <name type="common">Cryptococcus laurentii</name>
    <dbReference type="NCBI Taxonomy" id="5418"/>
    <lineage>
        <taxon>Eukaryota</taxon>
        <taxon>Fungi</taxon>
        <taxon>Dikarya</taxon>
        <taxon>Basidiomycota</taxon>
        <taxon>Agaricomycotina</taxon>
        <taxon>Tremellomycetes</taxon>
        <taxon>Tremellales</taxon>
        <taxon>Rhynchogastremaceae</taxon>
        <taxon>Papiliotrema</taxon>
    </lineage>
</organism>
<dbReference type="GO" id="GO:0009311">
    <property type="term" value="P:oligosaccharide metabolic process"/>
    <property type="evidence" value="ECO:0007669"/>
    <property type="project" value="InterPro"/>
</dbReference>
<dbReference type="Gene3D" id="1.50.10.10">
    <property type="match status" value="1"/>
</dbReference>
<feature type="domain" description="Mannosylglycerate hydrolase MGH1-like glycoside hydrolase" evidence="3">
    <location>
        <begin position="629"/>
        <end position="735"/>
    </location>
</feature>
<evidence type="ECO:0000313" key="5">
    <source>
        <dbReference type="Proteomes" id="UP001182556"/>
    </source>
</evidence>
<keyword evidence="4" id="KW-0378">Hydrolase</keyword>
<sequence>MSAAKKLQSKIFGAQAGGDDASTPGSGTSTPSESLKINIPPPAGPNAEKREKENLPKRPSLQTQDQPSAPEASSPLPNTATGASSEADTPRNLPREGPTLRDRLVKSLGPRYRSVEEYRLDQSDRYEVHWKRWGPYVSERQWGTVREDYSANGDAWNSFPFEMAKSRAYRWGEDGIAGISDNHQRLCFTLGLWNGKDPILKERLYGLNGSQGNHGEDVKEVYYYLDSTPTHSYMKYLYKYPQGEYPYDQLKEENQNRSRDVTEFELMDTELFDEDRYWDIFVEYAKDEENADALSIRITAYNRGPDPADLHILPQLFFRNTWSWPKELPKDMPEMHLEADGVIKATEKTLGSTRLYCTPSPAPAAPAKGGVVLVDGPSVVPDLLFTENETNYERLYNGKNRTPYVKDAFNDYVIPSHRPKEPEPESSTNGGLATKKSKSPKLPGGAALPETGEASEENDGAENTDSNGDVEAIVQPPPRPASAEGGRKFVNPEQKGTKAAAHYVFNAVPGKGGCVVVRLKMTPNTPEEDPSILDEELFDDVIEDRRVDADEFYGRIARGALSDDLRNVMRQALSGMMWNKQYYQYIQKEWMDGDPGQPPPPPERKWVRNREWKHMYINDVLSMPDKWEYPWFATWDTAFHCIPLAMIDPSFAKKQLDLMTREWYMKPDGALPAYEWNFSDVNPPVHAWATFRVFKIERKFFGREDLDFLERVFQKLLLNFTWWVNRKDSEGNNVFEGGFLGMDNIGPFNRSEALPTGGSLRQADGTSWMAFFCLNMLSIALELAKHNPTYEDIASKFFEHFLFISDAMTYPAGNDEHLSLWNEEDGFYYDAIRWGFGHAQQVPVRSMVGLMPLYATLVLEPSVIKQFPGFKKRMDWFIENRTDISGRNIANIREKGRGDRKLLALASKERLVKILQKMLDESEFLSEFGIRSLSLYHHDHPFSMNVNGEDFGVGYWPGDSRSGMFGGNSNWRGPIWLAVNFLLIESLQRFHQYYGDTLQVECPTGSGDYMNLAAVAEEIQHRIIHIFSRDDAGRRAVNGGNPKLNRDPNFRDYVHFYEFFHGNDGRGLGASHQCGWTGLVAWSIMQTGEFCRLPKTPKTPRSVAKHYFDEHINTPSEFAEDGSLYSAYSVGSQWDPEPDEL</sequence>
<dbReference type="Pfam" id="PF22422">
    <property type="entry name" value="MGH1-like_GH"/>
    <property type="match status" value="1"/>
</dbReference>
<feature type="region of interest" description="Disordered" evidence="1">
    <location>
        <begin position="1"/>
        <end position="105"/>
    </location>
</feature>
<dbReference type="InterPro" id="IPR004888">
    <property type="entry name" value="Glycoside_hydrolase_63"/>
</dbReference>
<dbReference type="InterPro" id="IPR008928">
    <property type="entry name" value="6-hairpin_glycosidase_sf"/>
</dbReference>
<dbReference type="PANTHER" id="PTHR10412">
    <property type="entry name" value="MANNOSYL-OLIGOSACCHARIDE GLUCOSIDASE"/>
    <property type="match status" value="1"/>
</dbReference>
<dbReference type="InterPro" id="IPR012341">
    <property type="entry name" value="6hp_glycosidase-like_sf"/>
</dbReference>
<feature type="compositionally biased region" description="Polar residues" evidence="1">
    <location>
        <begin position="75"/>
        <end position="87"/>
    </location>
</feature>
<feature type="compositionally biased region" description="Low complexity" evidence="1">
    <location>
        <begin position="17"/>
        <end position="32"/>
    </location>
</feature>
<dbReference type="PANTHER" id="PTHR10412:SF10">
    <property type="entry name" value="GLYCOSYL HYDROLASE FAMILY 63 C-TERMINAL DOMAIN-CONTAINING PROTEIN"/>
    <property type="match status" value="1"/>
</dbReference>
<name>A0AAD9L8W6_PAPLA</name>